<dbReference type="InterPro" id="IPR016040">
    <property type="entry name" value="NAD(P)-bd_dom"/>
</dbReference>
<dbReference type="EMBL" id="BARV01021816">
    <property type="protein sequence ID" value="GAI27935.1"/>
    <property type="molecule type" value="Genomic_DNA"/>
</dbReference>
<evidence type="ECO:0000313" key="2">
    <source>
        <dbReference type="EMBL" id="GAI27935.1"/>
    </source>
</evidence>
<accession>X1NMB4</accession>
<feature type="non-terminal residue" evidence="2">
    <location>
        <position position="142"/>
    </location>
</feature>
<dbReference type="AlphaFoldDB" id="X1NMB4"/>
<dbReference type="Gene3D" id="3.40.50.720">
    <property type="entry name" value="NAD(P)-binding Rossmann-like Domain"/>
    <property type="match status" value="1"/>
</dbReference>
<proteinExistence type="predicted"/>
<dbReference type="PANTHER" id="PTHR43000">
    <property type="entry name" value="DTDP-D-GLUCOSE 4,6-DEHYDRATASE-RELATED"/>
    <property type="match status" value="1"/>
</dbReference>
<protein>
    <recommendedName>
        <fullName evidence="1">NAD(P)-binding domain-containing protein</fullName>
    </recommendedName>
</protein>
<comment type="caution">
    <text evidence="2">The sequence shown here is derived from an EMBL/GenBank/DDBJ whole genome shotgun (WGS) entry which is preliminary data.</text>
</comment>
<feature type="domain" description="NAD(P)-binding" evidence="1">
    <location>
        <begin position="3"/>
        <end position="141"/>
    </location>
</feature>
<dbReference type="InterPro" id="IPR036291">
    <property type="entry name" value="NAD(P)-bd_dom_sf"/>
</dbReference>
<evidence type="ECO:0000259" key="1">
    <source>
        <dbReference type="Pfam" id="PF16363"/>
    </source>
</evidence>
<gene>
    <name evidence="2" type="ORF">S06H3_36068</name>
</gene>
<dbReference type="SUPFAM" id="SSF51735">
    <property type="entry name" value="NAD(P)-binding Rossmann-fold domains"/>
    <property type="match status" value="1"/>
</dbReference>
<name>X1NMB4_9ZZZZ</name>
<sequence length="142" mass="15856">MILITGGLGFLGSNLAESLVEKGYPILLASRSDRKKQNIAGFAEKVKLEYGDVTDLDWIQGVILKYSPEVIFHFAGQLTSYESFERPLYDVDVNSKSTLAILEAMRKLEKSCRFILGSTFWVVGKPSQLPINEETPTNPQNI</sequence>
<dbReference type="Pfam" id="PF16363">
    <property type="entry name" value="GDP_Man_Dehyd"/>
    <property type="match status" value="1"/>
</dbReference>
<organism evidence="2">
    <name type="scientific">marine sediment metagenome</name>
    <dbReference type="NCBI Taxonomy" id="412755"/>
    <lineage>
        <taxon>unclassified sequences</taxon>
        <taxon>metagenomes</taxon>
        <taxon>ecological metagenomes</taxon>
    </lineage>
</organism>
<reference evidence="2" key="1">
    <citation type="journal article" date="2014" name="Front. Microbiol.">
        <title>High frequency of phylogenetically diverse reductive dehalogenase-homologous genes in deep subseafloor sedimentary metagenomes.</title>
        <authorList>
            <person name="Kawai M."/>
            <person name="Futagami T."/>
            <person name="Toyoda A."/>
            <person name="Takaki Y."/>
            <person name="Nishi S."/>
            <person name="Hori S."/>
            <person name="Arai W."/>
            <person name="Tsubouchi T."/>
            <person name="Morono Y."/>
            <person name="Uchiyama I."/>
            <person name="Ito T."/>
            <person name="Fujiyama A."/>
            <person name="Inagaki F."/>
            <person name="Takami H."/>
        </authorList>
    </citation>
    <scope>NUCLEOTIDE SEQUENCE</scope>
    <source>
        <strain evidence="2">Expedition CK06-06</strain>
    </source>
</reference>